<feature type="transmembrane region" description="Helical" evidence="1">
    <location>
        <begin position="55"/>
        <end position="73"/>
    </location>
</feature>
<keyword evidence="3" id="KW-1185">Reference proteome</keyword>
<feature type="transmembrane region" description="Helical" evidence="1">
    <location>
        <begin position="206"/>
        <end position="225"/>
    </location>
</feature>
<name>A0A4R8MKY4_9FLAO</name>
<feature type="transmembrane region" description="Helical" evidence="1">
    <location>
        <begin position="79"/>
        <end position="98"/>
    </location>
</feature>
<evidence type="ECO:0008006" key="4">
    <source>
        <dbReference type="Google" id="ProtNLM"/>
    </source>
</evidence>
<accession>A0A4R8MKY4</accession>
<gene>
    <name evidence="2" type="ORF">DFQ06_1527</name>
</gene>
<dbReference type="AlphaFoldDB" id="A0A4R8MKY4"/>
<feature type="transmembrane region" description="Helical" evidence="1">
    <location>
        <begin position="31"/>
        <end position="48"/>
    </location>
</feature>
<feature type="transmembrane region" description="Helical" evidence="1">
    <location>
        <begin position="110"/>
        <end position="129"/>
    </location>
</feature>
<feature type="transmembrane region" description="Helical" evidence="1">
    <location>
        <begin position="141"/>
        <end position="161"/>
    </location>
</feature>
<dbReference type="RefSeq" id="WP_042503039.1">
    <property type="nucleotide sequence ID" value="NZ_BBNQ01000002.1"/>
</dbReference>
<sequence length="230" mass="25949">MESRKVIFCVTALLVLANLLSVTFFDLEGMRNVRLISSVSFLVLFVFFKGYKNIFLLLGLVGLVCADFFIHFFETLYYARLVLISRGLAAICVCLDVLPKIIRLKYSVSTILVLFVVALLHVFLLFKLLSLTEIALKDPSLTAVALFNGGLQIFLTILAFMYSYGYSTVKARYYLFFVYGIAISNILTSAGYFLSLDFVFYISRPLYVLGLGSMVVYSVAEFKIIKPIEI</sequence>
<keyword evidence="1" id="KW-0812">Transmembrane</keyword>
<evidence type="ECO:0000256" key="1">
    <source>
        <dbReference type="SAM" id="Phobius"/>
    </source>
</evidence>
<dbReference type="EMBL" id="SORL01000007">
    <property type="protein sequence ID" value="TDY64615.1"/>
    <property type="molecule type" value="Genomic_DNA"/>
</dbReference>
<keyword evidence="1" id="KW-1133">Transmembrane helix</keyword>
<organism evidence="2 3">
    <name type="scientific">Algibacter lectus</name>
    <dbReference type="NCBI Taxonomy" id="221126"/>
    <lineage>
        <taxon>Bacteria</taxon>
        <taxon>Pseudomonadati</taxon>
        <taxon>Bacteroidota</taxon>
        <taxon>Flavobacteriia</taxon>
        <taxon>Flavobacteriales</taxon>
        <taxon>Flavobacteriaceae</taxon>
        <taxon>Algibacter</taxon>
    </lineage>
</organism>
<evidence type="ECO:0000313" key="2">
    <source>
        <dbReference type="EMBL" id="TDY64615.1"/>
    </source>
</evidence>
<reference evidence="2 3" key="1">
    <citation type="submission" date="2019-03" db="EMBL/GenBank/DDBJ databases">
        <title>Genomic Encyclopedia of Type Strains, Phase III (KMG-III): the genomes of soil and plant-associated and newly described type strains.</title>
        <authorList>
            <person name="Whitman W."/>
        </authorList>
    </citation>
    <scope>NUCLEOTIDE SEQUENCE [LARGE SCALE GENOMIC DNA]</scope>
    <source>
        <strain evidence="2 3">CECT 8301</strain>
    </source>
</reference>
<evidence type="ECO:0000313" key="3">
    <source>
        <dbReference type="Proteomes" id="UP000294824"/>
    </source>
</evidence>
<feature type="transmembrane region" description="Helical" evidence="1">
    <location>
        <begin position="173"/>
        <end position="194"/>
    </location>
</feature>
<comment type="caution">
    <text evidence="2">The sequence shown here is derived from an EMBL/GenBank/DDBJ whole genome shotgun (WGS) entry which is preliminary data.</text>
</comment>
<proteinExistence type="predicted"/>
<keyword evidence="1" id="KW-0472">Membrane</keyword>
<protein>
    <recommendedName>
        <fullName evidence="4">YhhN-like protein</fullName>
    </recommendedName>
</protein>
<dbReference type="Proteomes" id="UP000294824">
    <property type="component" value="Unassembled WGS sequence"/>
</dbReference>